<dbReference type="InterPro" id="IPR006070">
    <property type="entry name" value="Sua5-like_dom"/>
</dbReference>
<dbReference type="PROSITE" id="PS51163">
    <property type="entry name" value="YRDC"/>
    <property type="match status" value="1"/>
</dbReference>
<dbReference type="EMBL" id="QEQK01000004">
    <property type="protein sequence ID" value="PWN56932.1"/>
    <property type="molecule type" value="Genomic_DNA"/>
</dbReference>
<sequence>MAQHVAIHPVDPQRRLVLQVVDQLHAGAVIAYPTDSSYALGCHIGDKQAMTRIRRLRGFDDKHHMTLMCRDLSEISTYAKVDNQQYRMIRGATPGPYTFVLKATHETPRRLQDAKRKTVGIRIPDNTICQHLLEVLGEPLLTCTALLPGDDLPLSDPDDVLDRLDREVDVIVDGGACSIDPTTIVDLSGDLPEVLREGQGALAALGL</sequence>
<feature type="domain" description="YrdC-like" evidence="1">
    <location>
        <begin position="14"/>
        <end position="200"/>
    </location>
</feature>
<dbReference type="Proteomes" id="UP000251800">
    <property type="component" value="Unassembled WGS sequence"/>
</dbReference>
<reference evidence="2 3" key="1">
    <citation type="submission" date="2018-05" db="EMBL/GenBank/DDBJ databases">
        <title>Abyssibacter profundi OUC007T gen. nov., sp. nov, a marine bacterium isolated from seawater of the Mariana Trench.</title>
        <authorList>
            <person name="Zhou S."/>
        </authorList>
    </citation>
    <scope>NUCLEOTIDE SEQUENCE [LARGE SCALE GENOMIC DNA]</scope>
    <source>
        <strain evidence="2 3">OUC007</strain>
    </source>
</reference>
<protein>
    <submittedName>
        <fullName evidence="2">Threonylcarbamoyl-AMP synthase</fullName>
    </submittedName>
</protein>
<dbReference type="Gene3D" id="3.90.870.10">
    <property type="entry name" value="DHBP synthase"/>
    <property type="match status" value="1"/>
</dbReference>
<proteinExistence type="predicted"/>
<gene>
    <name evidence="2" type="ORF">DEH80_05060</name>
</gene>
<dbReference type="GO" id="GO:0003725">
    <property type="term" value="F:double-stranded RNA binding"/>
    <property type="evidence" value="ECO:0007669"/>
    <property type="project" value="InterPro"/>
</dbReference>
<evidence type="ECO:0000313" key="3">
    <source>
        <dbReference type="Proteomes" id="UP000251800"/>
    </source>
</evidence>
<dbReference type="AlphaFoldDB" id="A0A363UND7"/>
<name>A0A363UND7_9GAMM</name>
<evidence type="ECO:0000259" key="1">
    <source>
        <dbReference type="PROSITE" id="PS51163"/>
    </source>
</evidence>
<dbReference type="OrthoDB" id="9781656at2"/>
<dbReference type="NCBIfam" id="TIGR00057">
    <property type="entry name" value="L-threonylcarbamoyladenylate synthase"/>
    <property type="match status" value="1"/>
</dbReference>
<accession>A0A363UND7</accession>
<organism evidence="2 3">
    <name type="scientific">Abyssibacter profundi</name>
    <dbReference type="NCBI Taxonomy" id="2182787"/>
    <lineage>
        <taxon>Bacteria</taxon>
        <taxon>Pseudomonadati</taxon>
        <taxon>Pseudomonadota</taxon>
        <taxon>Gammaproteobacteria</taxon>
        <taxon>Chromatiales</taxon>
        <taxon>Oceanococcaceae</taxon>
        <taxon>Abyssibacter</taxon>
    </lineage>
</organism>
<comment type="caution">
    <text evidence="2">The sequence shown here is derived from an EMBL/GenBank/DDBJ whole genome shotgun (WGS) entry which is preliminary data.</text>
</comment>
<dbReference type="Pfam" id="PF01300">
    <property type="entry name" value="Sua5_yciO_yrdC"/>
    <property type="match status" value="1"/>
</dbReference>
<dbReference type="SUPFAM" id="SSF55821">
    <property type="entry name" value="YrdC/RibB"/>
    <property type="match status" value="1"/>
</dbReference>
<keyword evidence="3" id="KW-1185">Reference proteome</keyword>
<dbReference type="RefSeq" id="WP_109719530.1">
    <property type="nucleotide sequence ID" value="NZ_QEQK01000004.1"/>
</dbReference>
<evidence type="ECO:0000313" key="2">
    <source>
        <dbReference type="EMBL" id="PWN56932.1"/>
    </source>
</evidence>
<dbReference type="InterPro" id="IPR017945">
    <property type="entry name" value="DHBP_synth_RibB-like_a/b_dom"/>
</dbReference>
<dbReference type="PANTHER" id="PTHR42828">
    <property type="entry name" value="DHBP SYNTHASE RIBB-LIKE ALPHA/BETA DOMAIN-CONTAINING PROTEIN"/>
    <property type="match status" value="1"/>
</dbReference>
<dbReference type="PANTHER" id="PTHR42828:SF3">
    <property type="entry name" value="THREONYLCARBAMOYL-AMP SYNTHASE"/>
    <property type="match status" value="1"/>
</dbReference>
<dbReference type="InterPro" id="IPR052532">
    <property type="entry name" value="SUA5_domain"/>
</dbReference>